<evidence type="ECO:0000256" key="5">
    <source>
        <dbReference type="ARBA" id="ARBA00023038"/>
    </source>
</evidence>
<gene>
    <name evidence="9" type="ORF">M9458_049160</name>
</gene>
<dbReference type="Gene3D" id="2.10.110.10">
    <property type="entry name" value="Cysteine Rich Protein"/>
    <property type="match status" value="1"/>
</dbReference>
<feature type="non-terminal residue" evidence="9">
    <location>
        <position position="1"/>
    </location>
</feature>
<dbReference type="InterPro" id="IPR047169">
    <property type="entry name" value="ISL1/2-like"/>
</dbReference>
<dbReference type="AlphaFoldDB" id="A0ABD0N057"/>
<evidence type="ECO:0000256" key="2">
    <source>
        <dbReference type="ARBA" id="ARBA00022473"/>
    </source>
</evidence>
<evidence type="ECO:0000256" key="4">
    <source>
        <dbReference type="ARBA" id="ARBA00022833"/>
    </source>
</evidence>
<evidence type="ECO:0000256" key="1">
    <source>
        <dbReference type="ARBA" id="ARBA00004123"/>
    </source>
</evidence>
<evidence type="ECO:0000259" key="8">
    <source>
        <dbReference type="PROSITE" id="PS50023"/>
    </source>
</evidence>
<dbReference type="PROSITE" id="PS50023">
    <property type="entry name" value="LIM_DOMAIN_2"/>
    <property type="match status" value="1"/>
</dbReference>
<dbReference type="EMBL" id="JAMKFB020000025">
    <property type="protein sequence ID" value="KAL0154897.1"/>
    <property type="molecule type" value="Genomic_DNA"/>
</dbReference>
<dbReference type="SMART" id="SM00132">
    <property type="entry name" value="LIM"/>
    <property type="match status" value="1"/>
</dbReference>
<dbReference type="PANTHER" id="PTHR24204:SF2">
    <property type="entry name" value="INSULIN GENE ENHANCER PROTEIN ISL-2"/>
    <property type="match status" value="1"/>
</dbReference>
<comment type="subcellular location">
    <subcellularLocation>
        <location evidence="1">Nucleus</location>
    </subcellularLocation>
</comment>
<comment type="caution">
    <text evidence="9">The sequence shown here is derived from an EMBL/GenBank/DDBJ whole genome shotgun (WGS) entry which is preliminary data.</text>
</comment>
<keyword evidence="10" id="KW-1185">Reference proteome</keyword>
<accession>A0ABD0N057</accession>
<evidence type="ECO:0000313" key="10">
    <source>
        <dbReference type="Proteomes" id="UP001529510"/>
    </source>
</evidence>
<name>A0ABD0N057_CIRMR</name>
<sequence>ARDNVYHMECFRCSVCSRHLLPGDEFSLRDEELLCRADHGLLMERASAGSPISPGNIHSNRPLHIP</sequence>
<reference evidence="9 10" key="1">
    <citation type="submission" date="2024-05" db="EMBL/GenBank/DDBJ databases">
        <title>Genome sequencing and assembly of Indian major carp, Cirrhinus mrigala (Hamilton, 1822).</title>
        <authorList>
            <person name="Mohindra V."/>
            <person name="Chowdhury L.M."/>
            <person name="Lal K."/>
            <person name="Jena J.K."/>
        </authorList>
    </citation>
    <scope>NUCLEOTIDE SEQUENCE [LARGE SCALE GENOMIC DNA]</scope>
    <source>
        <strain evidence="9">CM1030</strain>
        <tissue evidence="9">Blood</tissue>
    </source>
</reference>
<evidence type="ECO:0000256" key="6">
    <source>
        <dbReference type="PROSITE-ProRule" id="PRU00125"/>
    </source>
</evidence>
<proteinExistence type="predicted"/>
<keyword evidence="3 6" id="KW-0479">Metal-binding</keyword>
<feature type="region of interest" description="Disordered" evidence="7">
    <location>
        <begin position="46"/>
        <end position="66"/>
    </location>
</feature>
<protein>
    <recommendedName>
        <fullName evidence="8">LIM zinc-binding domain-containing protein</fullName>
    </recommendedName>
</protein>
<evidence type="ECO:0000256" key="7">
    <source>
        <dbReference type="SAM" id="MobiDB-lite"/>
    </source>
</evidence>
<dbReference type="GO" id="GO:0005634">
    <property type="term" value="C:nucleus"/>
    <property type="evidence" value="ECO:0007669"/>
    <property type="project" value="UniProtKB-SubCell"/>
</dbReference>
<dbReference type="Pfam" id="PF00412">
    <property type="entry name" value="LIM"/>
    <property type="match status" value="1"/>
</dbReference>
<keyword evidence="2" id="KW-0217">Developmental protein</keyword>
<evidence type="ECO:0000313" key="9">
    <source>
        <dbReference type="EMBL" id="KAL0154897.1"/>
    </source>
</evidence>
<dbReference type="Proteomes" id="UP001529510">
    <property type="component" value="Unassembled WGS sequence"/>
</dbReference>
<dbReference type="GO" id="GO:0046872">
    <property type="term" value="F:metal ion binding"/>
    <property type="evidence" value="ECO:0007669"/>
    <property type="project" value="UniProtKB-KW"/>
</dbReference>
<dbReference type="InterPro" id="IPR001781">
    <property type="entry name" value="Znf_LIM"/>
</dbReference>
<keyword evidence="5 6" id="KW-0440">LIM domain</keyword>
<evidence type="ECO:0000256" key="3">
    <source>
        <dbReference type="ARBA" id="ARBA00022723"/>
    </source>
</evidence>
<keyword evidence="4 6" id="KW-0862">Zinc</keyword>
<dbReference type="PANTHER" id="PTHR24204">
    <property type="entry name" value="INSULIN GENE ENHANCER PROTEIN"/>
    <property type="match status" value="1"/>
</dbReference>
<feature type="non-terminal residue" evidence="9">
    <location>
        <position position="66"/>
    </location>
</feature>
<organism evidence="9 10">
    <name type="scientific">Cirrhinus mrigala</name>
    <name type="common">Mrigala</name>
    <dbReference type="NCBI Taxonomy" id="683832"/>
    <lineage>
        <taxon>Eukaryota</taxon>
        <taxon>Metazoa</taxon>
        <taxon>Chordata</taxon>
        <taxon>Craniata</taxon>
        <taxon>Vertebrata</taxon>
        <taxon>Euteleostomi</taxon>
        <taxon>Actinopterygii</taxon>
        <taxon>Neopterygii</taxon>
        <taxon>Teleostei</taxon>
        <taxon>Ostariophysi</taxon>
        <taxon>Cypriniformes</taxon>
        <taxon>Cyprinidae</taxon>
        <taxon>Labeoninae</taxon>
        <taxon>Labeonini</taxon>
        <taxon>Cirrhinus</taxon>
    </lineage>
</organism>
<feature type="domain" description="LIM zinc-binding" evidence="8">
    <location>
        <begin position="1"/>
        <end position="45"/>
    </location>
</feature>